<keyword evidence="4 7" id="KW-0067">ATP-binding</keyword>
<dbReference type="GO" id="GO:0005524">
    <property type="term" value="F:ATP binding"/>
    <property type="evidence" value="ECO:0007669"/>
    <property type="project" value="UniProtKB-KW"/>
</dbReference>
<dbReference type="AlphaFoldDB" id="A0A0A7I5S5"/>
<sequence>MTIQYTAQPADPASSAVLTRGLVKRYGDFLAVNGLNLNVPAHGVYGLLGPNGAGKSTTMKLLLGLASATSGDMWMLGEKVGGRHRLQAGRVGSMIEGPSFYPGLSGLDNCRMVADYLNLPGSAAPAILRQVGLAGHEGKKARDYSLGMKQRLGIAMALISQPELLLLDEPTNGLDAEAVVEVREMIMGLSRERGITVIISSHILSEIEKVAPVVGVIAAGRLLYQGSLDSLREEGHIDLRVSDPKLAAAMLGSDRIDYRWLPGRDGGVLRLPELPDQRIGTLITQLVGQGVAVYRVASERKTLEQAFLELIESPQSREPTPHQAQNDMDSDAARASAHASPRRPLPIRQAAGRAAFAAADGGAR</sequence>
<keyword evidence="3" id="KW-0547">Nucleotide-binding</keyword>
<dbReference type="RefSeq" id="WP_039198308.1">
    <property type="nucleotide sequence ID" value="NZ_CP007456.1"/>
</dbReference>
<evidence type="ECO:0000256" key="1">
    <source>
        <dbReference type="ARBA" id="ARBA00005417"/>
    </source>
</evidence>
<dbReference type="OrthoDB" id="9804819at2"/>
<name>A0A0A7I5S5_9BIFI</name>
<dbReference type="SMART" id="SM00382">
    <property type="entry name" value="AAA"/>
    <property type="match status" value="1"/>
</dbReference>
<dbReference type="SUPFAM" id="SSF52540">
    <property type="entry name" value="P-loop containing nucleoside triphosphate hydrolases"/>
    <property type="match status" value="1"/>
</dbReference>
<evidence type="ECO:0000256" key="5">
    <source>
        <dbReference type="SAM" id="MobiDB-lite"/>
    </source>
</evidence>
<evidence type="ECO:0000256" key="4">
    <source>
        <dbReference type="ARBA" id="ARBA00022840"/>
    </source>
</evidence>
<feature type="domain" description="ABC transporter" evidence="6">
    <location>
        <begin position="17"/>
        <end position="244"/>
    </location>
</feature>
<dbReference type="HOGENOM" id="CLU_000604_1_2_11"/>
<evidence type="ECO:0000313" key="7">
    <source>
        <dbReference type="EMBL" id="AIZ14575.1"/>
    </source>
</evidence>
<dbReference type="InterPro" id="IPR003593">
    <property type="entry name" value="AAA+_ATPase"/>
</dbReference>
<accession>A0A0A7I5S5</accession>
<organism evidence="7 8">
    <name type="scientific">Bifidobacterium catenulatum PV20-2</name>
    <dbReference type="NCBI Taxonomy" id="1447716"/>
    <lineage>
        <taxon>Bacteria</taxon>
        <taxon>Bacillati</taxon>
        <taxon>Actinomycetota</taxon>
        <taxon>Actinomycetes</taxon>
        <taxon>Bifidobacteriales</taxon>
        <taxon>Bifidobacteriaceae</taxon>
        <taxon>Bifidobacterium</taxon>
    </lineage>
</organism>
<evidence type="ECO:0000256" key="3">
    <source>
        <dbReference type="ARBA" id="ARBA00022741"/>
    </source>
</evidence>
<feature type="compositionally biased region" description="Polar residues" evidence="5">
    <location>
        <begin position="313"/>
        <end position="326"/>
    </location>
</feature>
<evidence type="ECO:0000313" key="8">
    <source>
        <dbReference type="Proteomes" id="UP000030625"/>
    </source>
</evidence>
<dbReference type="GO" id="GO:0016887">
    <property type="term" value="F:ATP hydrolysis activity"/>
    <property type="evidence" value="ECO:0007669"/>
    <property type="project" value="InterPro"/>
</dbReference>
<evidence type="ECO:0000256" key="2">
    <source>
        <dbReference type="ARBA" id="ARBA00022448"/>
    </source>
</evidence>
<dbReference type="PROSITE" id="PS50893">
    <property type="entry name" value="ABC_TRANSPORTER_2"/>
    <property type="match status" value="1"/>
</dbReference>
<dbReference type="KEGG" id="bka:AH68_05450"/>
<dbReference type="PROSITE" id="PS00211">
    <property type="entry name" value="ABC_TRANSPORTER_1"/>
    <property type="match status" value="1"/>
</dbReference>
<dbReference type="InterPro" id="IPR017871">
    <property type="entry name" value="ABC_transporter-like_CS"/>
</dbReference>
<protein>
    <submittedName>
        <fullName evidence="7">Bacitracin ABC transporter ATP-binding protein</fullName>
    </submittedName>
</protein>
<dbReference type="PANTHER" id="PTHR43335:SF4">
    <property type="entry name" value="ABC TRANSPORTER, ATP-BINDING PROTEIN"/>
    <property type="match status" value="1"/>
</dbReference>
<dbReference type="PANTHER" id="PTHR43335">
    <property type="entry name" value="ABC TRANSPORTER, ATP-BINDING PROTEIN"/>
    <property type="match status" value="1"/>
</dbReference>
<proteinExistence type="inferred from homology"/>
<dbReference type="InterPro" id="IPR003439">
    <property type="entry name" value="ABC_transporter-like_ATP-bd"/>
</dbReference>
<keyword evidence="2" id="KW-0813">Transport</keyword>
<feature type="compositionally biased region" description="Low complexity" evidence="5">
    <location>
        <begin position="346"/>
        <end position="364"/>
    </location>
</feature>
<dbReference type="Gene3D" id="3.40.50.300">
    <property type="entry name" value="P-loop containing nucleotide triphosphate hydrolases"/>
    <property type="match status" value="1"/>
</dbReference>
<evidence type="ECO:0000259" key="6">
    <source>
        <dbReference type="PROSITE" id="PS50893"/>
    </source>
</evidence>
<dbReference type="EMBL" id="CP007456">
    <property type="protein sequence ID" value="AIZ14575.1"/>
    <property type="molecule type" value="Genomic_DNA"/>
</dbReference>
<dbReference type="Proteomes" id="UP000030625">
    <property type="component" value="Chromosome"/>
</dbReference>
<feature type="region of interest" description="Disordered" evidence="5">
    <location>
        <begin position="312"/>
        <end position="364"/>
    </location>
</feature>
<dbReference type="STRING" id="1447716.AH68_05450"/>
<gene>
    <name evidence="7" type="ORF">AH68_05450</name>
</gene>
<dbReference type="InterPro" id="IPR027417">
    <property type="entry name" value="P-loop_NTPase"/>
</dbReference>
<dbReference type="Pfam" id="PF00005">
    <property type="entry name" value="ABC_tran"/>
    <property type="match status" value="1"/>
</dbReference>
<comment type="similarity">
    <text evidence="1">Belongs to the ABC transporter superfamily.</text>
</comment>
<reference evidence="7 8" key="1">
    <citation type="journal article" date="2015" name="Genome Announc.">
        <title>Complete and Assembled Genome Sequence of Bifidobacterium kashiwanohense PV20-2, Isolated from the Feces of an Anemic Kenyan Infant.</title>
        <authorList>
            <person name="Vazquez-Gutierrez P."/>
            <person name="Lacroix C."/>
            <person name="Chassard C."/>
            <person name="Klumpp J."/>
            <person name="Jans C."/>
            <person name="Stevens M.J."/>
        </authorList>
    </citation>
    <scope>NUCLEOTIDE SEQUENCE [LARGE SCALE GENOMIC DNA]</scope>
    <source>
        <strain evidence="7 8">PV20-2</strain>
    </source>
</reference>